<dbReference type="InterPro" id="IPR035093">
    <property type="entry name" value="RelE/ParE_toxin_dom_sf"/>
</dbReference>
<dbReference type="EMBL" id="MHOT01000004">
    <property type="protein sequence ID" value="OGZ69751.1"/>
    <property type="molecule type" value="Genomic_DNA"/>
</dbReference>
<sequence length="87" mass="10301">MRIFTTPRFEKRLHTFIKLRPDLSKMIQQRMKEIAHNPFSVNLKTHKLSGYLKDCFASKINYGHRIIFTVNGDELCFIDIGSHDEVY</sequence>
<evidence type="ECO:0000313" key="2">
    <source>
        <dbReference type="Proteomes" id="UP000178820"/>
    </source>
</evidence>
<dbReference type="SUPFAM" id="SSF143011">
    <property type="entry name" value="RelE-like"/>
    <property type="match status" value="1"/>
</dbReference>
<comment type="caution">
    <text evidence="1">The sequence shown here is derived from an EMBL/GenBank/DDBJ whole genome shotgun (WGS) entry which is preliminary data.</text>
</comment>
<organism evidence="1 2">
    <name type="scientific">Candidatus Staskawiczbacteria bacterium RIFCSPHIGHO2_02_FULL_42_22</name>
    <dbReference type="NCBI Taxonomy" id="1802207"/>
    <lineage>
        <taxon>Bacteria</taxon>
        <taxon>Candidatus Staskawicziibacteriota</taxon>
    </lineage>
</organism>
<dbReference type="Pfam" id="PF15738">
    <property type="entry name" value="YafQ_toxin"/>
    <property type="match status" value="1"/>
</dbReference>
<dbReference type="Proteomes" id="UP000178820">
    <property type="component" value="Unassembled WGS sequence"/>
</dbReference>
<dbReference type="AlphaFoldDB" id="A0A1G2I5I0"/>
<evidence type="ECO:0000313" key="1">
    <source>
        <dbReference type="EMBL" id="OGZ69751.1"/>
    </source>
</evidence>
<accession>A0A1G2I5I0</accession>
<reference evidence="1 2" key="1">
    <citation type="journal article" date="2016" name="Nat. Commun.">
        <title>Thousands of microbial genomes shed light on interconnected biogeochemical processes in an aquifer system.</title>
        <authorList>
            <person name="Anantharaman K."/>
            <person name="Brown C.T."/>
            <person name="Hug L.A."/>
            <person name="Sharon I."/>
            <person name="Castelle C.J."/>
            <person name="Probst A.J."/>
            <person name="Thomas B.C."/>
            <person name="Singh A."/>
            <person name="Wilkins M.J."/>
            <person name="Karaoz U."/>
            <person name="Brodie E.L."/>
            <person name="Williams K.H."/>
            <person name="Hubbard S.S."/>
            <person name="Banfield J.F."/>
        </authorList>
    </citation>
    <scope>NUCLEOTIDE SEQUENCE [LARGE SCALE GENOMIC DNA]</scope>
</reference>
<dbReference type="InterPro" id="IPR004386">
    <property type="entry name" value="Toxin_YafQ-like"/>
</dbReference>
<evidence type="ECO:0008006" key="3">
    <source>
        <dbReference type="Google" id="ProtNLM"/>
    </source>
</evidence>
<dbReference type="STRING" id="1802207.A3D44_04380"/>
<name>A0A1G2I5I0_9BACT</name>
<protein>
    <recommendedName>
        <fullName evidence="3">Plasmid stabilization protein</fullName>
    </recommendedName>
</protein>
<gene>
    <name evidence="1" type="ORF">A3D44_04380</name>
</gene>
<dbReference type="Gene3D" id="3.30.2310.20">
    <property type="entry name" value="RelE-like"/>
    <property type="match status" value="1"/>
</dbReference>
<proteinExistence type="predicted"/>